<reference evidence="4" key="1">
    <citation type="submission" date="2022-11" db="UniProtKB">
        <authorList>
            <consortium name="WormBaseParasite"/>
        </authorList>
    </citation>
    <scope>IDENTIFICATION</scope>
</reference>
<evidence type="ECO:0000313" key="3">
    <source>
        <dbReference type="Proteomes" id="UP000887574"/>
    </source>
</evidence>
<dbReference type="InterPro" id="IPR032922">
    <property type="entry name" value="SON"/>
</dbReference>
<dbReference type="GO" id="GO:0051726">
    <property type="term" value="P:regulation of cell cycle"/>
    <property type="evidence" value="ECO:0007669"/>
    <property type="project" value="InterPro"/>
</dbReference>
<proteinExistence type="predicted"/>
<dbReference type="AlphaFoldDB" id="A0A915DCP4"/>
<feature type="compositionally biased region" description="Pro residues" evidence="1">
    <location>
        <begin position="1"/>
        <end position="10"/>
    </location>
</feature>
<organism evidence="3 4">
    <name type="scientific">Ditylenchus dipsaci</name>
    <dbReference type="NCBI Taxonomy" id="166011"/>
    <lineage>
        <taxon>Eukaryota</taxon>
        <taxon>Metazoa</taxon>
        <taxon>Ecdysozoa</taxon>
        <taxon>Nematoda</taxon>
        <taxon>Chromadorea</taxon>
        <taxon>Rhabditida</taxon>
        <taxon>Tylenchina</taxon>
        <taxon>Tylenchomorpha</taxon>
        <taxon>Sphaerularioidea</taxon>
        <taxon>Anguinidae</taxon>
        <taxon>Anguininae</taxon>
        <taxon>Ditylenchus</taxon>
    </lineage>
</organism>
<evidence type="ECO:0000259" key="2">
    <source>
        <dbReference type="PROSITE" id="PS50174"/>
    </source>
</evidence>
<name>A0A915DCP4_9BILA</name>
<evidence type="ECO:0000256" key="1">
    <source>
        <dbReference type="SAM" id="MobiDB-lite"/>
    </source>
</evidence>
<sequence length="513" mass="56688">MPPPPAPPQIAAPIAQTTSWDTSATSMVPQAQMPIIPPPEPTFTSAAPNLPPPPMAPVFLHLTVLDMQVGVIFKSLEKNLPIEAAKAKLEEGEIVEYKSTGMSVGSIGLPPPPPSEPQTWNQLSGQIFDPASIYAAQTTASATYEPVFPKPSAYSREWDQGKSSDLQHLTKGKTEAPLSVTDLVARRLRYSSRLKDDPNDFDAMKKINEIDEQMSEWAMSKNLPGQFIGSTGARVLSAKELAPTNQKFNAWAKKDLFRNAPELSSGVGMKLLQKMGWQCGQGLGREMQGQLEPLMLDVKSDRKGLQSTEDRKVSKRESVVDPSGKNPVSVVMEYCSKNRLGAPTFSCMELGPQNDKRFLWKAVLNGVEYEPSLPPPTRKLENLNGACTFLITYPTNYSTKNASGKRRNWRLLLFASSPSLHSPLSSIAKFIRPFLSRRTVTRMVSKAAEAAFNKELEQTGYARQEQKIDNCPSNTNIEHLSRLDIREPPILCARPESSALLDQHVALWRCFSP</sequence>
<feature type="domain" description="G-patch" evidence="2">
    <location>
        <begin position="264"/>
        <end position="310"/>
    </location>
</feature>
<dbReference type="PROSITE" id="PS50174">
    <property type="entry name" value="G_PATCH"/>
    <property type="match status" value="1"/>
</dbReference>
<dbReference type="Gene3D" id="3.30.160.20">
    <property type="match status" value="1"/>
</dbReference>
<keyword evidence="3" id="KW-1185">Reference proteome</keyword>
<protein>
    <submittedName>
        <fullName evidence="4">G-patch domain-containing protein</fullName>
    </submittedName>
</protein>
<dbReference type="SUPFAM" id="SSF54768">
    <property type="entry name" value="dsRNA-binding domain-like"/>
    <property type="match status" value="1"/>
</dbReference>
<evidence type="ECO:0000313" key="4">
    <source>
        <dbReference type="WBParaSite" id="jg18521.1"/>
    </source>
</evidence>
<dbReference type="PANTHER" id="PTHR46528">
    <property type="entry name" value="PROTEIN SON"/>
    <property type="match status" value="1"/>
</dbReference>
<feature type="region of interest" description="Disordered" evidence="1">
    <location>
        <begin position="1"/>
        <end position="25"/>
    </location>
</feature>
<dbReference type="Proteomes" id="UP000887574">
    <property type="component" value="Unplaced"/>
</dbReference>
<dbReference type="InterPro" id="IPR000467">
    <property type="entry name" value="G_patch_dom"/>
</dbReference>
<feature type="compositionally biased region" description="Basic and acidic residues" evidence="1">
    <location>
        <begin position="301"/>
        <end position="319"/>
    </location>
</feature>
<dbReference type="GO" id="GO:0048024">
    <property type="term" value="P:regulation of mRNA splicing, via spliceosome"/>
    <property type="evidence" value="ECO:0007669"/>
    <property type="project" value="TreeGrafter"/>
</dbReference>
<dbReference type="Pfam" id="PF01585">
    <property type="entry name" value="G-patch"/>
    <property type="match status" value="1"/>
</dbReference>
<dbReference type="SMART" id="SM00443">
    <property type="entry name" value="G_patch"/>
    <property type="match status" value="1"/>
</dbReference>
<feature type="region of interest" description="Disordered" evidence="1">
    <location>
        <begin position="301"/>
        <end position="324"/>
    </location>
</feature>
<dbReference type="PANTHER" id="PTHR46528:SF1">
    <property type="entry name" value="PROTEIN SON"/>
    <property type="match status" value="1"/>
</dbReference>
<accession>A0A915DCP4</accession>
<dbReference type="GO" id="GO:0003723">
    <property type="term" value="F:RNA binding"/>
    <property type="evidence" value="ECO:0007669"/>
    <property type="project" value="InterPro"/>
</dbReference>
<dbReference type="WBParaSite" id="jg18521.1">
    <property type="protein sequence ID" value="jg18521.1"/>
    <property type="gene ID" value="jg18521"/>
</dbReference>